<dbReference type="SUPFAM" id="SSF140586">
    <property type="entry name" value="Dcp2 domain-like"/>
    <property type="match status" value="1"/>
</dbReference>
<protein>
    <recommendedName>
        <fullName evidence="15">m7GpppN-mRNA hydrolase</fullName>
    </recommendedName>
    <alternativeName>
        <fullName evidence="16">mRNA-decapping enzyme 2</fullName>
    </alternativeName>
</protein>
<keyword evidence="19" id="KW-1185">Reference proteome</keyword>
<dbReference type="OrthoDB" id="18996at2759"/>
<dbReference type="PANTHER" id="PTHR23114">
    <property type="entry name" value="M7GPPPN-MRNA HYDROLASE"/>
    <property type="match status" value="1"/>
</dbReference>
<evidence type="ECO:0000259" key="18">
    <source>
        <dbReference type="PROSITE" id="PS51462"/>
    </source>
</evidence>
<evidence type="ECO:0000256" key="11">
    <source>
        <dbReference type="ARBA" id="ARBA00023211"/>
    </source>
</evidence>
<evidence type="ECO:0000313" key="19">
    <source>
        <dbReference type="Proteomes" id="UP000829291"/>
    </source>
</evidence>
<dbReference type="GO" id="GO:0140933">
    <property type="term" value="F:5'-(N(7)-methylguanosine 5'-triphospho)-[mRNA] hydrolase activity"/>
    <property type="evidence" value="ECO:0007669"/>
    <property type="project" value="UniProtKB-EC"/>
</dbReference>
<comment type="cofactor">
    <cofactor evidence="1">
        <name>Mn(2+)</name>
        <dbReference type="ChEBI" id="CHEBI:29035"/>
    </cofactor>
</comment>
<evidence type="ECO:0000256" key="7">
    <source>
        <dbReference type="ARBA" id="ARBA00022553"/>
    </source>
</evidence>
<evidence type="ECO:0000256" key="17">
    <source>
        <dbReference type="SAM" id="MobiDB-lite"/>
    </source>
</evidence>
<dbReference type="GO" id="GO:0000184">
    <property type="term" value="P:nuclear-transcribed mRNA catabolic process, nonsense-mediated decay"/>
    <property type="evidence" value="ECO:0007669"/>
    <property type="project" value="InterPro"/>
</dbReference>
<feature type="compositionally biased region" description="Polar residues" evidence="17">
    <location>
        <begin position="369"/>
        <end position="378"/>
    </location>
</feature>
<evidence type="ECO:0000256" key="4">
    <source>
        <dbReference type="ARBA" id="ARBA00004201"/>
    </source>
</evidence>
<dbReference type="InterPro" id="IPR020084">
    <property type="entry name" value="NUDIX_hydrolase_CS"/>
</dbReference>
<keyword evidence="11" id="KW-0464">Manganese</keyword>
<dbReference type="InterPro" id="IPR007722">
    <property type="entry name" value="DCP2_BoxA"/>
</dbReference>
<feature type="domain" description="Nudix hydrolase" evidence="18">
    <location>
        <begin position="94"/>
        <end position="225"/>
    </location>
</feature>
<sequence>MAEHSIPLDILDDLRSRFIINVPEEEKKDLVRICFQIELAHWFYLDFFCTEENPKLKQCNMKEFATHMFQHTPFLKPHVNHIDSVIEQWRCYKQNVPTYGAIVLNEDLTKVLLVQSYWAKSSWGFPKGKVNADEDPSHCAVREVLEETGFDISNLIDKNEYIESVINDQLVRLYIISGVQKDTKFQPKTRKEIKNVEWFALADLPNNKKDMTPKVKMGVGPNALFMVVPFVKRMKRWVQEKQQREKGVTATRRHRHKSLGDVESISKSKRQQQMIPQSAQNPHQANTSPGRSRRSTNDPRNTPMKGAFKRNLFGEPGEEYSPAMLAKQLIDSPQAQREAFGSPQNIEFYEETAMRPVSNPGKRGDKFYSTGNSKSQSFRADKTGDKILSQEYHNTQVKVPDGNIKSLLFGEAARKLPNTYDSPQLISKSTSLSLSGGDRNKILPSVQSYGADMSLQFRAKAWTHFKFDKRAILNCL</sequence>
<dbReference type="InterPro" id="IPR000086">
    <property type="entry name" value="NUDIX_hydrolase_dom"/>
</dbReference>
<comment type="catalytic activity">
    <reaction evidence="13">
        <text>a 5'-end (N(7)-methyl 5'-triphosphoguanosine)-ribonucleoside in mRNA + H2O = N(7)-methyl-GDP + a 5'-end phospho-ribonucleoside in mRNA + 2 H(+)</text>
        <dbReference type="Rhea" id="RHEA:67484"/>
        <dbReference type="Rhea" id="RHEA-COMP:15692"/>
        <dbReference type="Rhea" id="RHEA-COMP:17167"/>
        <dbReference type="ChEBI" id="CHEBI:15377"/>
        <dbReference type="ChEBI" id="CHEBI:15378"/>
        <dbReference type="ChEBI" id="CHEBI:63714"/>
        <dbReference type="ChEBI" id="CHEBI:138282"/>
        <dbReference type="ChEBI" id="CHEBI:156461"/>
        <dbReference type="EC" id="3.6.1.62"/>
    </reaction>
    <physiologicalReaction direction="left-to-right" evidence="13">
        <dbReference type="Rhea" id="RHEA:67485"/>
    </physiologicalReaction>
</comment>
<comment type="function">
    <text evidence="14">Decapping metalloenzyme that catalyzes the cleavage of the cap structure on mRNAs. Removes the 7-methyl guanine cap structure from mRNA molecules, yielding a 5'-phosphorylated mRNA fragment and 7m-GDP. Necessary for the degradation of mRNAs, both in normal mRNA turnover and in nonsense-mediated mRNA decay. Plays a role in replication-dependent histone mRNA degradation. Has higher activity towards mRNAs that lack a poly(A) tail. Has no activity towards a cap structure lacking an RNA moiety. The presence of a N(6)-methyladenosine methylation at the second transcribed position of mRNAs (N(6),2'-O-dimethyladenosine cap; m6A(m)) provides resistance to DCP2-mediated decapping. Blocks autophagy in nutrient-rich conditions by repressing the expression of ATG-related genes through degradation of their transcripts.</text>
</comment>
<dbReference type="GO" id="GO:0000932">
    <property type="term" value="C:P-body"/>
    <property type="evidence" value="ECO:0007669"/>
    <property type="project" value="UniProtKB-SubCell"/>
</dbReference>
<evidence type="ECO:0000256" key="9">
    <source>
        <dbReference type="ARBA" id="ARBA00022801"/>
    </source>
</evidence>
<dbReference type="GO" id="GO:0000290">
    <property type="term" value="P:deadenylation-dependent decapping of nuclear-transcribed mRNA"/>
    <property type="evidence" value="ECO:0007669"/>
    <property type="project" value="InterPro"/>
</dbReference>
<accession>A0A6J0BGP8</accession>
<evidence type="ECO:0000256" key="1">
    <source>
        <dbReference type="ARBA" id="ARBA00001936"/>
    </source>
</evidence>
<dbReference type="RefSeq" id="XP_015513980.1">
    <property type="nucleotide sequence ID" value="XM_015658494.1"/>
</dbReference>
<evidence type="ECO:0000256" key="10">
    <source>
        <dbReference type="ARBA" id="ARBA00022884"/>
    </source>
</evidence>
<evidence type="ECO:0000256" key="15">
    <source>
        <dbReference type="ARBA" id="ARBA00068566"/>
    </source>
</evidence>
<dbReference type="GO" id="GO:0030145">
    <property type="term" value="F:manganese ion binding"/>
    <property type="evidence" value="ECO:0007669"/>
    <property type="project" value="InterPro"/>
</dbReference>
<dbReference type="Gene3D" id="3.90.79.10">
    <property type="entry name" value="Nucleoside Triphosphate Pyrophosphohydrolase"/>
    <property type="match status" value="1"/>
</dbReference>
<comment type="subcellular location">
    <subcellularLocation>
        <location evidence="4">Cytoplasm</location>
        <location evidence="4">P-body</location>
    </subcellularLocation>
    <subcellularLocation>
        <location evidence="3">Nucleus</location>
    </subcellularLocation>
</comment>
<keyword evidence="9 20" id="KW-0378">Hydrolase</keyword>
<dbReference type="CDD" id="cd03672">
    <property type="entry name" value="NUDIX_Dcp2p_Nudt20"/>
    <property type="match status" value="1"/>
</dbReference>
<feature type="region of interest" description="Disordered" evidence="17">
    <location>
        <begin position="356"/>
        <end position="381"/>
    </location>
</feature>
<comment type="similarity">
    <text evidence="5">Belongs to the Nudix hydrolase family. DCP2 subfamily.</text>
</comment>
<evidence type="ECO:0000313" key="20">
    <source>
        <dbReference type="RefSeq" id="XP_015513980.1"/>
    </source>
</evidence>
<dbReference type="Proteomes" id="UP000829291">
    <property type="component" value="Chromosome 6"/>
</dbReference>
<name>A0A6J0BGP8_NEOLC</name>
<dbReference type="Pfam" id="PF05026">
    <property type="entry name" value="DCP2"/>
    <property type="match status" value="1"/>
</dbReference>
<evidence type="ECO:0000256" key="12">
    <source>
        <dbReference type="ARBA" id="ARBA00023242"/>
    </source>
</evidence>
<gene>
    <name evidence="20 21" type="primary">LOC107220069</name>
</gene>
<dbReference type="Pfam" id="PF00293">
    <property type="entry name" value="NUDIX"/>
    <property type="match status" value="1"/>
</dbReference>
<evidence type="ECO:0000313" key="21">
    <source>
        <dbReference type="RefSeq" id="XP_046599248.1"/>
    </source>
</evidence>
<keyword evidence="12" id="KW-0539">Nucleus</keyword>
<keyword evidence="8" id="KW-0479">Metal-binding</keyword>
<evidence type="ECO:0000256" key="3">
    <source>
        <dbReference type="ARBA" id="ARBA00004123"/>
    </source>
</evidence>
<feature type="compositionally biased region" description="Polar residues" evidence="17">
    <location>
        <begin position="271"/>
        <end position="290"/>
    </location>
</feature>
<evidence type="ECO:0000256" key="13">
    <source>
        <dbReference type="ARBA" id="ARBA00047661"/>
    </source>
</evidence>
<dbReference type="InterPro" id="IPR036189">
    <property type="entry name" value="DCP2_BoxA_sf"/>
</dbReference>
<keyword evidence="7" id="KW-0597">Phosphoprotein</keyword>
<dbReference type="SMART" id="SM01125">
    <property type="entry name" value="DCP2"/>
    <property type="match status" value="1"/>
</dbReference>
<dbReference type="FunFam" id="1.10.10.1050:FF:000001">
    <property type="entry name" value="M7GpppN-mRNA hydrolase isoform 2"/>
    <property type="match status" value="1"/>
</dbReference>
<evidence type="ECO:0000256" key="16">
    <source>
        <dbReference type="ARBA" id="ARBA00078183"/>
    </source>
</evidence>
<evidence type="ECO:0000256" key="5">
    <source>
        <dbReference type="ARBA" id="ARBA00005279"/>
    </source>
</evidence>
<evidence type="ECO:0000256" key="8">
    <source>
        <dbReference type="ARBA" id="ARBA00022723"/>
    </source>
</evidence>
<dbReference type="GeneID" id="107220069"/>
<evidence type="ECO:0000256" key="14">
    <source>
        <dbReference type="ARBA" id="ARBA00060003"/>
    </source>
</evidence>
<dbReference type="RefSeq" id="XP_046599248.1">
    <property type="nucleotide sequence ID" value="XM_046743292.1"/>
</dbReference>
<dbReference type="Gene3D" id="1.10.10.1050">
    <property type="entry name" value="Dcp2, box A domain"/>
    <property type="match status" value="1"/>
</dbReference>
<comment type="cofactor">
    <cofactor evidence="2">
        <name>Mg(2+)</name>
        <dbReference type="ChEBI" id="CHEBI:18420"/>
    </cofactor>
</comment>
<dbReference type="InterPro" id="IPR015797">
    <property type="entry name" value="NUDIX_hydrolase-like_dom_sf"/>
</dbReference>
<evidence type="ECO:0000256" key="2">
    <source>
        <dbReference type="ARBA" id="ARBA00001946"/>
    </source>
</evidence>
<dbReference type="InParanoid" id="A0A6J0BGP8"/>
<proteinExistence type="inferred from homology"/>
<dbReference type="KEGG" id="nlo:107220069"/>
<dbReference type="SUPFAM" id="SSF55811">
    <property type="entry name" value="Nudix"/>
    <property type="match status" value="1"/>
</dbReference>
<dbReference type="GO" id="GO:0005634">
    <property type="term" value="C:nucleus"/>
    <property type="evidence" value="ECO:0007669"/>
    <property type="project" value="UniProtKB-SubCell"/>
</dbReference>
<dbReference type="GO" id="GO:0003723">
    <property type="term" value="F:RNA binding"/>
    <property type="evidence" value="ECO:0007669"/>
    <property type="project" value="UniProtKB-KW"/>
</dbReference>
<feature type="region of interest" description="Disordered" evidence="17">
    <location>
        <begin position="240"/>
        <end position="316"/>
    </location>
</feature>
<organism evidence="19 20">
    <name type="scientific">Neodiprion lecontei</name>
    <name type="common">Redheaded pine sawfly</name>
    <dbReference type="NCBI Taxonomy" id="441921"/>
    <lineage>
        <taxon>Eukaryota</taxon>
        <taxon>Metazoa</taxon>
        <taxon>Ecdysozoa</taxon>
        <taxon>Arthropoda</taxon>
        <taxon>Hexapoda</taxon>
        <taxon>Insecta</taxon>
        <taxon>Pterygota</taxon>
        <taxon>Neoptera</taxon>
        <taxon>Endopterygota</taxon>
        <taxon>Hymenoptera</taxon>
        <taxon>Tenthredinoidea</taxon>
        <taxon>Diprionidae</taxon>
        <taxon>Diprioninae</taxon>
        <taxon>Neodiprion</taxon>
    </lineage>
</organism>
<reference evidence="20" key="1">
    <citation type="submission" date="2025-04" db="UniProtKB">
        <authorList>
            <consortium name="RefSeq"/>
        </authorList>
    </citation>
    <scope>IDENTIFICATION</scope>
    <source>
        <tissue evidence="21">Thorax and Abdomen</tissue>
        <tissue evidence="20">Whole body</tissue>
    </source>
</reference>
<dbReference type="FunFam" id="3.90.79.10:FF:000003">
    <property type="entry name" value="M7GpppN-mRNA hydrolase isoform 2"/>
    <property type="match status" value="1"/>
</dbReference>
<evidence type="ECO:0000256" key="6">
    <source>
        <dbReference type="ARBA" id="ARBA00022490"/>
    </source>
</evidence>
<keyword evidence="10" id="KW-0694">RNA-binding</keyword>
<dbReference type="PROSITE" id="PS00893">
    <property type="entry name" value="NUDIX_BOX"/>
    <property type="match status" value="1"/>
</dbReference>
<dbReference type="AlphaFoldDB" id="A0A6J0BGP8"/>
<dbReference type="PROSITE" id="PS51462">
    <property type="entry name" value="NUDIX"/>
    <property type="match status" value="1"/>
</dbReference>
<keyword evidence="6" id="KW-0963">Cytoplasm</keyword>
<dbReference type="InterPro" id="IPR044099">
    <property type="entry name" value="Dcp2_NUDIX"/>
</dbReference>
<dbReference type="PANTHER" id="PTHR23114:SF17">
    <property type="entry name" value="M7GPPPN-MRNA HYDROLASE"/>
    <property type="match status" value="1"/>
</dbReference>
<dbReference type="CTD" id="167227"/>